<keyword evidence="7" id="KW-1185">Reference proteome</keyword>
<accession>A0ABT8C9T6</accession>
<feature type="transmembrane region" description="Helical" evidence="5">
    <location>
        <begin position="138"/>
        <end position="159"/>
    </location>
</feature>
<name>A0ABT8C9T6_9BACT</name>
<keyword evidence="3 5" id="KW-1133">Transmembrane helix</keyword>
<evidence type="ECO:0000256" key="2">
    <source>
        <dbReference type="ARBA" id="ARBA00022692"/>
    </source>
</evidence>
<evidence type="ECO:0000256" key="3">
    <source>
        <dbReference type="ARBA" id="ARBA00022989"/>
    </source>
</evidence>
<dbReference type="InterPro" id="IPR035906">
    <property type="entry name" value="MetI-like_sf"/>
</dbReference>
<comment type="subcellular location">
    <subcellularLocation>
        <location evidence="1">Membrane</location>
        <topology evidence="1">Multi-pass membrane protein</topology>
    </subcellularLocation>
</comment>
<protein>
    <submittedName>
        <fullName evidence="6">Uncharacterized protein</fullName>
    </submittedName>
</protein>
<evidence type="ECO:0000256" key="4">
    <source>
        <dbReference type="ARBA" id="ARBA00023136"/>
    </source>
</evidence>
<evidence type="ECO:0000313" key="7">
    <source>
        <dbReference type="Proteomes" id="UP001236663"/>
    </source>
</evidence>
<keyword evidence="4 5" id="KW-0472">Membrane</keyword>
<sequence length="208" mass="22837">MKKEQDYLRDITEIRSLMERSSRFYSLSGSAGILAGSYALIGAFLAYWMFGFNPDQVTDAALLSEGIYPNLAKTLLIAVLVLALSVGSTVFLSYQKAYKRKEKAWSPTARRLVLQMALPLTAGGILLLIVLGKGMTGFLAPLSLIFYGLAIFNAGHAAFDELKPLGLLQIGLGLFCAHFIPYGLLCWAIGFGLLHILFGLYMHVTYEK</sequence>
<dbReference type="RefSeq" id="WP_163386971.1">
    <property type="nucleotide sequence ID" value="NZ_JAUFQS010000019.1"/>
</dbReference>
<feature type="transmembrane region" description="Helical" evidence="5">
    <location>
        <begin position="171"/>
        <end position="198"/>
    </location>
</feature>
<dbReference type="Proteomes" id="UP001236663">
    <property type="component" value="Unassembled WGS sequence"/>
</dbReference>
<evidence type="ECO:0000313" key="6">
    <source>
        <dbReference type="EMBL" id="MDN3689121.1"/>
    </source>
</evidence>
<comment type="caution">
    <text evidence="6">The sequence shown here is derived from an EMBL/GenBank/DDBJ whole genome shotgun (WGS) entry which is preliminary data.</text>
</comment>
<proteinExistence type="predicted"/>
<evidence type="ECO:0000256" key="1">
    <source>
        <dbReference type="ARBA" id="ARBA00004141"/>
    </source>
</evidence>
<reference evidence="7" key="1">
    <citation type="journal article" date="2019" name="Int. J. Syst. Evol. Microbiol.">
        <title>The Global Catalogue of Microorganisms (GCM) 10K type strain sequencing project: providing services to taxonomists for standard genome sequencing and annotation.</title>
        <authorList>
            <consortium name="The Broad Institute Genomics Platform"/>
            <consortium name="The Broad Institute Genome Sequencing Center for Infectious Disease"/>
            <person name="Wu L."/>
            <person name="Ma J."/>
        </authorList>
    </citation>
    <scope>NUCLEOTIDE SEQUENCE [LARGE SCALE GENOMIC DNA]</scope>
    <source>
        <strain evidence="7">CECT 7706</strain>
    </source>
</reference>
<evidence type="ECO:0000256" key="5">
    <source>
        <dbReference type="SAM" id="Phobius"/>
    </source>
</evidence>
<feature type="transmembrane region" description="Helical" evidence="5">
    <location>
        <begin position="70"/>
        <end position="92"/>
    </location>
</feature>
<gene>
    <name evidence="6" type="ORF">QWZ15_14880</name>
</gene>
<feature type="transmembrane region" description="Helical" evidence="5">
    <location>
        <begin position="24"/>
        <end position="50"/>
    </location>
</feature>
<organism evidence="6 7">
    <name type="scientific">Cyclobacterium jeungdonense</name>
    <dbReference type="NCBI Taxonomy" id="708087"/>
    <lineage>
        <taxon>Bacteria</taxon>
        <taxon>Pseudomonadati</taxon>
        <taxon>Bacteroidota</taxon>
        <taxon>Cytophagia</taxon>
        <taxon>Cytophagales</taxon>
        <taxon>Cyclobacteriaceae</taxon>
        <taxon>Cyclobacterium</taxon>
    </lineage>
</organism>
<dbReference type="SUPFAM" id="SSF161098">
    <property type="entry name" value="MetI-like"/>
    <property type="match status" value="1"/>
</dbReference>
<keyword evidence="2 5" id="KW-0812">Transmembrane</keyword>
<dbReference type="EMBL" id="JAUFQS010000019">
    <property type="protein sequence ID" value="MDN3689121.1"/>
    <property type="molecule type" value="Genomic_DNA"/>
</dbReference>